<dbReference type="Pfam" id="PF05199">
    <property type="entry name" value="GMC_oxred_C"/>
    <property type="match status" value="1"/>
</dbReference>
<dbReference type="InterPro" id="IPR007867">
    <property type="entry name" value="GMC_OxRtase_C"/>
</dbReference>
<dbReference type="Proteomes" id="UP000660729">
    <property type="component" value="Unassembled WGS sequence"/>
</dbReference>
<dbReference type="PIRSF" id="PIRSF000137">
    <property type="entry name" value="Alcohol_oxidase"/>
    <property type="match status" value="1"/>
</dbReference>
<comment type="similarity">
    <text evidence="1">Belongs to the GMC oxidoreductase family.</text>
</comment>
<dbReference type="PROSITE" id="PS00624">
    <property type="entry name" value="GMC_OXRED_2"/>
    <property type="match status" value="1"/>
</dbReference>
<dbReference type="SUPFAM" id="SSF51905">
    <property type="entry name" value="FAD/NAD(P)-binding domain"/>
    <property type="match status" value="1"/>
</dbReference>
<feature type="domain" description="Glucose-methanol-choline oxidoreductase N-terminal" evidence="6">
    <location>
        <begin position="317"/>
        <end position="331"/>
    </location>
</feature>
<evidence type="ECO:0000256" key="4">
    <source>
        <dbReference type="PIRSR" id="PIRSR000137-2"/>
    </source>
</evidence>
<keyword evidence="4" id="KW-0274">FAD</keyword>
<dbReference type="GO" id="GO:0016614">
    <property type="term" value="F:oxidoreductase activity, acting on CH-OH group of donors"/>
    <property type="evidence" value="ECO:0007669"/>
    <property type="project" value="InterPro"/>
</dbReference>
<feature type="active site" description="Proton acceptor" evidence="3">
    <location>
        <position position="591"/>
    </location>
</feature>
<reference evidence="7" key="1">
    <citation type="submission" date="2020-04" db="EMBL/GenBank/DDBJ databases">
        <title>Draft genome resource of the tomato pathogen Pseudocercospora fuligena.</title>
        <authorList>
            <person name="Zaccaron A."/>
        </authorList>
    </citation>
    <scope>NUCLEOTIDE SEQUENCE</scope>
    <source>
        <strain evidence="7">PF001</strain>
    </source>
</reference>
<dbReference type="Gene3D" id="3.30.560.10">
    <property type="entry name" value="Glucose Oxidase, domain 3"/>
    <property type="match status" value="1"/>
</dbReference>
<evidence type="ECO:0000313" key="7">
    <source>
        <dbReference type="EMBL" id="KAF7194151.1"/>
    </source>
</evidence>
<sequence length="619" mass="67035">MAGRLLSLSLLTASCAGTIVPQFSGKGRLTGSNFGIPGQNATYDYVIVGGGLAGSVVAARLTEHSNATVALVEAGSFYELVNGNWSQIPYWSEQWVGAEEDDWQPLIDWGLFTEPQVNGKKIHYAQGKSLGGSSARNQMMYHRPTVGAYQKWADQVGDQSYTWANMTKYMQRSMHFDRNVAKRAANVTPAEDFSAYSSEGGPLHVSYPAYANPLGSYGPAAFSSVGQKDINSFSAGRLDGWAWWPFTIDPSTGLRSSSQATFLAEAFERPTLTTYVNSHVNNIIFNGTNKAMGVNVTNNGMRPFHLTARKEVIVSAGAYHSPQLLMVSGIGPKETLDKYNITVVKDAPGVGQNMWDSCNVGGVVYEISLDGYTTWQQPMEMLEAQSQLLTNASGPLTNIGLDMGNFYKVSNYSSLNLSSNARKELSIFPADWPEVENSFASSARTLTASSAKKQYGSIGNVLVATTSRGNMTIRSASNLDSPIINPNWLRSTTDQEVAVQAYKLARKMWDAIPDGIKIGEESFPGKNVTTDAQLLEAIMGNLSPIHHASSSCAMGKESDAMAVVDSKARVFGVENLRVIDSSSFPFTPPGHTQGVTYAHAEKLVEDVLDDWNEGMGMEG</sequence>
<feature type="signal peptide" evidence="5">
    <location>
        <begin position="1"/>
        <end position="17"/>
    </location>
</feature>
<organism evidence="7 8">
    <name type="scientific">Pseudocercospora fuligena</name>
    <dbReference type="NCBI Taxonomy" id="685502"/>
    <lineage>
        <taxon>Eukaryota</taxon>
        <taxon>Fungi</taxon>
        <taxon>Dikarya</taxon>
        <taxon>Ascomycota</taxon>
        <taxon>Pezizomycotina</taxon>
        <taxon>Dothideomycetes</taxon>
        <taxon>Dothideomycetidae</taxon>
        <taxon>Mycosphaerellales</taxon>
        <taxon>Mycosphaerellaceae</taxon>
        <taxon>Pseudocercospora</taxon>
    </lineage>
</organism>
<dbReference type="InterPro" id="IPR012132">
    <property type="entry name" value="GMC_OxRdtase"/>
</dbReference>
<accession>A0A8H6RQ03</accession>
<dbReference type="InterPro" id="IPR036188">
    <property type="entry name" value="FAD/NAD-bd_sf"/>
</dbReference>
<comment type="caution">
    <text evidence="7">The sequence shown here is derived from an EMBL/GenBank/DDBJ whole genome shotgun (WGS) entry which is preliminary data.</text>
</comment>
<dbReference type="GO" id="GO:0050660">
    <property type="term" value="F:flavin adenine dinucleotide binding"/>
    <property type="evidence" value="ECO:0007669"/>
    <property type="project" value="InterPro"/>
</dbReference>
<feature type="active site" description="Proton donor" evidence="3">
    <location>
        <position position="547"/>
    </location>
</feature>
<feature type="chain" id="PRO_5034127959" evidence="5">
    <location>
        <begin position="18"/>
        <end position="619"/>
    </location>
</feature>
<dbReference type="OrthoDB" id="269227at2759"/>
<keyword evidence="2" id="KW-0325">Glycoprotein</keyword>
<feature type="binding site" evidence="4">
    <location>
        <position position="280"/>
    </location>
    <ligand>
        <name>FAD</name>
        <dbReference type="ChEBI" id="CHEBI:57692"/>
    </ligand>
</feature>
<dbReference type="EMBL" id="JABCIY010000064">
    <property type="protein sequence ID" value="KAF7194151.1"/>
    <property type="molecule type" value="Genomic_DNA"/>
</dbReference>
<evidence type="ECO:0000256" key="5">
    <source>
        <dbReference type="SAM" id="SignalP"/>
    </source>
</evidence>
<dbReference type="PANTHER" id="PTHR11552">
    <property type="entry name" value="GLUCOSE-METHANOL-CHOLINE GMC OXIDOREDUCTASE"/>
    <property type="match status" value="1"/>
</dbReference>
<evidence type="ECO:0000256" key="2">
    <source>
        <dbReference type="ARBA" id="ARBA00023180"/>
    </source>
</evidence>
<evidence type="ECO:0000256" key="3">
    <source>
        <dbReference type="PIRSR" id="PIRSR000137-1"/>
    </source>
</evidence>
<dbReference type="PROSITE" id="PS51257">
    <property type="entry name" value="PROKAR_LIPOPROTEIN"/>
    <property type="match status" value="1"/>
</dbReference>
<proteinExistence type="inferred from homology"/>
<dbReference type="Pfam" id="PF00732">
    <property type="entry name" value="GMC_oxred_N"/>
    <property type="match status" value="1"/>
</dbReference>
<dbReference type="AlphaFoldDB" id="A0A8H6RQ03"/>
<evidence type="ECO:0000256" key="1">
    <source>
        <dbReference type="ARBA" id="ARBA00010790"/>
    </source>
</evidence>
<comment type="cofactor">
    <cofactor evidence="4">
        <name>FAD</name>
        <dbReference type="ChEBI" id="CHEBI:57692"/>
    </cofactor>
</comment>
<dbReference type="InterPro" id="IPR000172">
    <property type="entry name" value="GMC_OxRdtase_N"/>
</dbReference>
<dbReference type="PANTHER" id="PTHR11552:SF138">
    <property type="entry name" value="DEHYDROGENASE PKFF-RELATED"/>
    <property type="match status" value="1"/>
</dbReference>
<gene>
    <name evidence="7" type="ORF">HII31_04507</name>
</gene>
<dbReference type="SUPFAM" id="SSF54373">
    <property type="entry name" value="FAD-linked reductases, C-terminal domain"/>
    <property type="match status" value="1"/>
</dbReference>
<keyword evidence="8" id="KW-1185">Reference proteome</keyword>
<keyword evidence="4" id="KW-0285">Flavoprotein</keyword>
<evidence type="ECO:0000259" key="6">
    <source>
        <dbReference type="PROSITE" id="PS00624"/>
    </source>
</evidence>
<evidence type="ECO:0000313" key="8">
    <source>
        <dbReference type="Proteomes" id="UP000660729"/>
    </source>
</evidence>
<protein>
    <submittedName>
        <fullName evidence="7">Patulin synthase</fullName>
    </submittedName>
</protein>
<keyword evidence="5" id="KW-0732">Signal</keyword>
<dbReference type="GO" id="GO:0044550">
    <property type="term" value="P:secondary metabolite biosynthetic process"/>
    <property type="evidence" value="ECO:0007669"/>
    <property type="project" value="TreeGrafter"/>
</dbReference>
<name>A0A8H6RQ03_9PEZI</name>
<dbReference type="Gene3D" id="3.50.50.60">
    <property type="entry name" value="FAD/NAD(P)-binding domain"/>
    <property type="match status" value="1"/>
</dbReference>